<dbReference type="InterPro" id="IPR003439">
    <property type="entry name" value="ABC_transporter-like_ATP-bd"/>
</dbReference>
<dbReference type="SMART" id="SM00382">
    <property type="entry name" value="AAA"/>
    <property type="match status" value="1"/>
</dbReference>
<accession>A0A9D4TUD9</accession>
<dbReference type="OrthoDB" id="422637at2759"/>
<organism evidence="12 13">
    <name type="scientific">Chlorella vulgaris</name>
    <name type="common">Green alga</name>
    <dbReference type="NCBI Taxonomy" id="3077"/>
    <lineage>
        <taxon>Eukaryota</taxon>
        <taxon>Viridiplantae</taxon>
        <taxon>Chlorophyta</taxon>
        <taxon>core chlorophytes</taxon>
        <taxon>Trebouxiophyceae</taxon>
        <taxon>Chlorellales</taxon>
        <taxon>Chlorellaceae</taxon>
        <taxon>Chlorella clade</taxon>
        <taxon>Chlorella</taxon>
    </lineage>
</organism>
<dbReference type="InterPro" id="IPR003593">
    <property type="entry name" value="AAA+_ATPase"/>
</dbReference>
<comment type="caution">
    <text evidence="12">The sequence shown here is derived from an EMBL/GenBank/DDBJ whole genome shotgun (WGS) entry which is preliminary data.</text>
</comment>
<feature type="transmembrane region" description="Helical" evidence="9">
    <location>
        <begin position="197"/>
        <end position="216"/>
    </location>
</feature>
<evidence type="ECO:0000313" key="13">
    <source>
        <dbReference type="Proteomes" id="UP001055712"/>
    </source>
</evidence>
<feature type="compositionally biased region" description="Low complexity" evidence="8">
    <location>
        <begin position="524"/>
        <end position="559"/>
    </location>
</feature>
<dbReference type="PANTHER" id="PTHR11384">
    <property type="entry name" value="ATP-BINDING CASSETTE, SUB-FAMILY D MEMBER"/>
    <property type="match status" value="1"/>
</dbReference>
<evidence type="ECO:0000256" key="1">
    <source>
        <dbReference type="ARBA" id="ARBA00008575"/>
    </source>
</evidence>
<feature type="compositionally biased region" description="Low complexity" evidence="8">
    <location>
        <begin position="489"/>
        <end position="500"/>
    </location>
</feature>
<keyword evidence="4" id="KW-0547">Nucleotide-binding</keyword>
<dbReference type="InterPro" id="IPR027417">
    <property type="entry name" value="P-loop_NTPase"/>
</dbReference>
<dbReference type="Proteomes" id="UP001055712">
    <property type="component" value="Unassembled WGS sequence"/>
</dbReference>
<dbReference type="Pfam" id="PF06472">
    <property type="entry name" value="ABC_membrane_2"/>
    <property type="match status" value="1"/>
</dbReference>
<sequence length="701" mass="75191">MDVVTPLQAVLVTSTRAKDGLAAASDLRRVMARWAGVASLWWRCPTERRRAWAYVSACIALSIVNVALLLWISYVQNAMQTSLSEKQEDGFWVAVWDFVLIIAVAAPLFALTDYVDSCLTVAWRQWLTQHMIRVYFSDHAYFRLKIDPQAIDNPDQRICDDVRAYTATSVMLSVSIMRKVLNCVAFASLLWRLAPQLAIFLVIYAVAGTWVTGAGFGRRLMRLTYSVLQREADLRFALVRVRENAESIAFYAGDLRESELASARLARVIATIFGKVRWEAYLSLWQNVYSYSTILLPSLLLSKRYFAGEIRFGDISQASFAFRIIEGALSYIITHLSDISQLAAQTDRLDALLAALAANHSDAATAGDGVRRSDSKDGGVLVQDLTLTTPHGEQTLCKGLSLTLLPGQSLLVVGPSGCGKTSIMRAVAGLWSAGSGTIAAPPDMFFLPQRPYMPLGTLREQLTFPDSCATTMAATAAAAAAMDDGDDLAGGPVPVPSSGAGHKRGGDGGGDSDSGEDDDGGGRRTAATAAGGARRAANLRGGSYRRLSSGSSKQAADAGVGDGDGVGGTSSSSAAANPVLDAELRGLLDAVCLPSLLARVGGLDAELDWAHILSLGEQQRVSVARLLHHKPAVAFLDEATSALDTATERQLYGRLQQHCACFISIAHRKQLAAFHTHVLEAVGDGTWQLCDAAEFLSTLQE</sequence>
<proteinExistence type="inferred from homology"/>
<protein>
    <submittedName>
        <fullName evidence="12">Uncharacterized protein</fullName>
    </submittedName>
</protein>
<dbReference type="SUPFAM" id="SSF52540">
    <property type="entry name" value="P-loop containing nucleoside triphosphate hydrolases"/>
    <property type="match status" value="1"/>
</dbReference>
<dbReference type="EMBL" id="SIDB01000003">
    <property type="protein sequence ID" value="KAI3434840.1"/>
    <property type="molecule type" value="Genomic_DNA"/>
</dbReference>
<feature type="region of interest" description="Disordered" evidence="8">
    <location>
        <begin position="485"/>
        <end position="574"/>
    </location>
</feature>
<dbReference type="Gene3D" id="3.40.50.300">
    <property type="entry name" value="P-loop containing nucleotide triphosphate hydrolases"/>
    <property type="match status" value="2"/>
</dbReference>
<reference evidence="12" key="1">
    <citation type="journal article" date="2019" name="Plant J.">
        <title>Chlorella vulgaris genome assembly and annotation reveals the molecular basis for metabolic acclimation to high light conditions.</title>
        <authorList>
            <person name="Cecchin M."/>
            <person name="Marcolungo L."/>
            <person name="Rossato M."/>
            <person name="Girolomoni L."/>
            <person name="Cosentino E."/>
            <person name="Cuine S."/>
            <person name="Li-Beisson Y."/>
            <person name="Delledonne M."/>
            <person name="Ballottari M."/>
        </authorList>
    </citation>
    <scope>NUCLEOTIDE SEQUENCE</scope>
    <source>
        <strain evidence="12">211/11P</strain>
    </source>
</reference>
<keyword evidence="2" id="KW-0813">Transport</keyword>
<evidence type="ECO:0000256" key="6">
    <source>
        <dbReference type="ARBA" id="ARBA00022989"/>
    </source>
</evidence>
<keyword evidence="5" id="KW-0067">ATP-binding</keyword>
<evidence type="ECO:0000259" key="11">
    <source>
        <dbReference type="PROSITE" id="PS50929"/>
    </source>
</evidence>
<dbReference type="PROSITE" id="PS50893">
    <property type="entry name" value="ABC_TRANSPORTER_2"/>
    <property type="match status" value="1"/>
</dbReference>
<evidence type="ECO:0000259" key="10">
    <source>
        <dbReference type="PROSITE" id="PS50893"/>
    </source>
</evidence>
<dbReference type="PROSITE" id="PS00211">
    <property type="entry name" value="ABC_TRANSPORTER_1"/>
    <property type="match status" value="1"/>
</dbReference>
<feature type="transmembrane region" description="Helical" evidence="9">
    <location>
        <begin position="94"/>
        <end position="115"/>
    </location>
</feature>
<keyword evidence="13" id="KW-1185">Reference proteome</keyword>
<gene>
    <name evidence="12" type="ORF">D9Q98_002895</name>
</gene>
<evidence type="ECO:0000256" key="5">
    <source>
        <dbReference type="ARBA" id="ARBA00022840"/>
    </source>
</evidence>
<evidence type="ECO:0000256" key="3">
    <source>
        <dbReference type="ARBA" id="ARBA00022692"/>
    </source>
</evidence>
<name>A0A9D4TUD9_CHLVU</name>
<dbReference type="GO" id="GO:0016020">
    <property type="term" value="C:membrane"/>
    <property type="evidence" value="ECO:0007669"/>
    <property type="project" value="InterPro"/>
</dbReference>
<evidence type="ECO:0000256" key="9">
    <source>
        <dbReference type="SAM" id="Phobius"/>
    </source>
</evidence>
<feature type="transmembrane region" description="Helical" evidence="9">
    <location>
        <begin position="51"/>
        <end position="74"/>
    </location>
</feature>
<dbReference type="AlphaFoldDB" id="A0A9D4TUD9"/>
<dbReference type="InterPro" id="IPR011527">
    <property type="entry name" value="ABC1_TM_dom"/>
</dbReference>
<feature type="domain" description="ABC transporter" evidence="10">
    <location>
        <begin position="380"/>
        <end position="701"/>
    </location>
</feature>
<evidence type="ECO:0000313" key="12">
    <source>
        <dbReference type="EMBL" id="KAI3434840.1"/>
    </source>
</evidence>
<keyword evidence="7 9" id="KW-0472">Membrane</keyword>
<dbReference type="GO" id="GO:0016887">
    <property type="term" value="F:ATP hydrolysis activity"/>
    <property type="evidence" value="ECO:0007669"/>
    <property type="project" value="InterPro"/>
</dbReference>
<evidence type="ECO:0000256" key="2">
    <source>
        <dbReference type="ARBA" id="ARBA00022448"/>
    </source>
</evidence>
<dbReference type="InterPro" id="IPR036640">
    <property type="entry name" value="ABC1_TM_sf"/>
</dbReference>
<dbReference type="PANTHER" id="PTHR11384:SF55">
    <property type="entry name" value="ATP-BINDING CASSETTE TRANSPORTER"/>
    <property type="match status" value="1"/>
</dbReference>
<keyword evidence="3 9" id="KW-0812">Transmembrane</keyword>
<feature type="domain" description="ABC transmembrane type-1" evidence="11">
    <location>
        <begin position="57"/>
        <end position="341"/>
    </location>
</feature>
<dbReference type="Gene3D" id="1.20.1560.10">
    <property type="entry name" value="ABC transporter type 1, transmembrane domain"/>
    <property type="match status" value="1"/>
</dbReference>
<comment type="similarity">
    <text evidence="1">Belongs to the ABC transporter superfamily. ABCD family. Peroxisomal fatty acyl CoA transporter (TC 3.A.1.203) subfamily.</text>
</comment>
<evidence type="ECO:0000256" key="4">
    <source>
        <dbReference type="ARBA" id="ARBA00022741"/>
    </source>
</evidence>
<reference evidence="12" key="2">
    <citation type="submission" date="2020-11" db="EMBL/GenBank/DDBJ databases">
        <authorList>
            <person name="Cecchin M."/>
            <person name="Marcolungo L."/>
            <person name="Rossato M."/>
            <person name="Girolomoni L."/>
            <person name="Cosentino E."/>
            <person name="Cuine S."/>
            <person name="Li-Beisson Y."/>
            <person name="Delledonne M."/>
            <person name="Ballottari M."/>
        </authorList>
    </citation>
    <scope>NUCLEOTIDE SEQUENCE</scope>
    <source>
        <strain evidence="12">211/11P</strain>
        <tissue evidence="12">Whole cell</tissue>
    </source>
</reference>
<dbReference type="Pfam" id="PF00005">
    <property type="entry name" value="ABC_tran"/>
    <property type="match status" value="1"/>
</dbReference>
<dbReference type="PROSITE" id="PS50929">
    <property type="entry name" value="ABC_TM1F"/>
    <property type="match status" value="1"/>
</dbReference>
<dbReference type="GO" id="GO:0140359">
    <property type="term" value="F:ABC-type transporter activity"/>
    <property type="evidence" value="ECO:0007669"/>
    <property type="project" value="InterPro"/>
</dbReference>
<dbReference type="SUPFAM" id="SSF90123">
    <property type="entry name" value="ABC transporter transmembrane region"/>
    <property type="match status" value="1"/>
</dbReference>
<dbReference type="InterPro" id="IPR050835">
    <property type="entry name" value="ABC_transporter_sub-D"/>
</dbReference>
<dbReference type="CDD" id="cd03223">
    <property type="entry name" value="ABCD_peroxisomal_ALDP"/>
    <property type="match status" value="1"/>
</dbReference>
<evidence type="ECO:0000256" key="7">
    <source>
        <dbReference type="ARBA" id="ARBA00023136"/>
    </source>
</evidence>
<dbReference type="InterPro" id="IPR017871">
    <property type="entry name" value="ABC_transporter-like_CS"/>
</dbReference>
<keyword evidence="6 9" id="KW-1133">Transmembrane helix</keyword>
<dbReference type="GO" id="GO:0005524">
    <property type="term" value="F:ATP binding"/>
    <property type="evidence" value="ECO:0007669"/>
    <property type="project" value="UniProtKB-KW"/>
</dbReference>
<evidence type="ECO:0000256" key="8">
    <source>
        <dbReference type="SAM" id="MobiDB-lite"/>
    </source>
</evidence>